<dbReference type="Proteomes" id="UP000807769">
    <property type="component" value="Unassembled WGS sequence"/>
</dbReference>
<evidence type="ECO:0000313" key="3">
    <source>
        <dbReference type="Proteomes" id="UP000807769"/>
    </source>
</evidence>
<dbReference type="EMBL" id="JABBWG010000007">
    <property type="protein sequence ID" value="KAG1820922.1"/>
    <property type="molecule type" value="Genomic_DNA"/>
</dbReference>
<proteinExistence type="predicted"/>
<feature type="region of interest" description="Disordered" evidence="1">
    <location>
        <begin position="91"/>
        <end position="218"/>
    </location>
</feature>
<protein>
    <submittedName>
        <fullName evidence="2">Uncharacterized protein</fullName>
    </submittedName>
</protein>
<comment type="caution">
    <text evidence="2">The sequence shown here is derived from an EMBL/GenBank/DDBJ whole genome shotgun (WGS) entry which is preliminary data.</text>
</comment>
<gene>
    <name evidence="2" type="ORF">BJ212DRAFT_1297403</name>
</gene>
<dbReference type="OrthoDB" id="2755811at2759"/>
<dbReference type="RefSeq" id="XP_041195989.1">
    <property type="nucleotide sequence ID" value="XM_041332591.1"/>
</dbReference>
<sequence length="594" mass="66562">MSRPQTRPGNVNKHPGNIVWEANRVQRRSKEEVAAKKNWKELEKANRAAAEEKSHTMIAAAEDAMAIQQKTQVKGPPKLIRPCMVVSKKSTNLAKLKPSAPPSVQVSGKTAQPTKSNVDLDDKPEEYSEPAPKAQRGKNIVHLKEKPKVTSRGKKCSLPVPDEIELSAEGLKDPDAAEELEILEDPEADEEPENLEDLDDGEDSDFKMLEDEEDDGSDSMMVVNKASMAQRTSSMLVDVSEQKPTTKQAKGRTTRIKAEVKTEPEPEAVASENIHAKLKRGKAKNAHLPSRLLENGVWHMKFLPCVMYWVGNSDHGWTVPETELQSVLKSIFYEVSQRIHEWQASFGSTAITVLMAFFTSTPDYETQEAHKEYAEYQLQDCRFIYEDPDNEEQPGAFLSEYILRIFAAHLTAVAGKVRVDSLVEFGKPGYQTALALTAVAAERALILVKDQLLVDSNPADNGGKTHKIVQTLNEVTNKMSHTGTAFSSGNWETDTLAYMDSIKTLPHECIQEILEQSENYMKNPCFNHRSSTDDGSTAPVNKCSHLRICNEPRGHIIFFEYYRDIIIPPRFLLFQPAAPLHAYYTRVCSIVWTL</sequence>
<accession>A0A9P7EGT6</accession>
<dbReference type="AlphaFoldDB" id="A0A9P7EGT6"/>
<reference evidence="2" key="1">
    <citation type="journal article" date="2020" name="New Phytol.">
        <title>Comparative genomics reveals dynamic genome evolution in host specialist ectomycorrhizal fungi.</title>
        <authorList>
            <person name="Lofgren L.A."/>
            <person name="Nguyen N.H."/>
            <person name="Vilgalys R."/>
            <person name="Ruytinx J."/>
            <person name="Liao H.L."/>
            <person name="Branco S."/>
            <person name="Kuo A."/>
            <person name="LaButti K."/>
            <person name="Lipzen A."/>
            <person name="Andreopoulos W."/>
            <person name="Pangilinan J."/>
            <person name="Riley R."/>
            <person name="Hundley H."/>
            <person name="Na H."/>
            <person name="Barry K."/>
            <person name="Grigoriev I.V."/>
            <person name="Stajich J.E."/>
            <person name="Kennedy P.G."/>
        </authorList>
    </citation>
    <scope>NUCLEOTIDE SEQUENCE</scope>
    <source>
        <strain evidence="2">MN1</strain>
    </source>
</reference>
<feature type="compositionally biased region" description="Acidic residues" evidence="1">
    <location>
        <begin position="176"/>
        <end position="203"/>
    </location>
</feature>
<evidence type="ECO:0000313" key="2">
    <source>
        <dbReference type="EMBL" id="KAG1820922.1"/>
    </source>
</evidence>
<feature type="compositionally biased region" description="Polar residues" evidence="1">
    <location>
        <begin position="102"/>
        <end position="117"/>
    </location>
</feature>
<keyword evidence="3" id="KW-1185">Reference proteome</keyword>
<dbReference type="GeneID" id="64626608"/>
<evidence type="ECO:0000256" key="1">
    <source>
        <dbReference type="SAM" id="MobiDB-lite"/>
    </source>
</evidence>
<organism evidence="2 3">
    <name type="scientific">Suillus subaureus</name>
    <dbReference type="NCBI Taxonomy" id="48587"/>
    <lineage>
        <taxon>Eukaryota</taxon>
        <taxon>Fungi</taxon>
        <taxon>Dikarya</taxon>
        <taxon>Basidiomycota</taxon>
        <taxon>Agaricomycotina</taxon>
        <taxon>Agaricomycetes</taxon>
        <taxon>Agaricomycetidae</taxon>
        <taxon>Boletales</taxon>
        <taxon>Suillineae</taxon>
        <taxon>Suillaceae</taxon>
        <taxon>Suillus</taxon>
    </lineage>
</organism>
<name>A0A9P7EGT6_9AGAM</name>
<feature type="region of interest" description="Disordered" evidence="1">
    <location>
        <begin position="233"/>
        <end position="268"/>
    </location>
</feature>